<reference evidence="1 2" key="1">
    <citation type="submission" date="2023-03" db="EMBL/GenBank/DDBJ databases">
        <title>Bacillus Genome Sequencing.</title>
        <authorList>
            <person name="Dunlap C."/>
        </authorList>
    </citation>
    <scope>NUCLEOTIDE SEQUENCE [LARGE SCALE GENOMIC DNA]</scope>
    <source>
        <strain evidence="1 2">B-23453</strain>
    </source>
</reference>
<proteinExistence type="predicted"/>
<name>A0ABU6MH40_9BACI</name>
<dbReference type="Pfam" id="PF10042">
    <property type="entry name" value="DUF2278"/>
    <property type="match status" value="1"/>
</dbReference>
<evidence type="ECO:0000313" key="2">
    <source>
        <dbReference type="Proteomes" id="UP001341444"/>
    </source>
</evidence>
<comment type="caution">
    <text evidence="1">The sequence shown here is derived from an EMBL/GenBank/DDBJ whole genome shotgun (WGS) entry which is preliminary data.</text>
</comment>
<accession>A0ABU6MH40</accession>
<dbReference type="EMBL" id="JARMAB010000019">
    <property type="protein sequence ID" value="MED1203995.1"/>
    <property type="molecule type" value="Genomic_DNA"/>
</dbReference>
<organism evidence="1 2">
    <name type="scientific">Heyndrickxia acidicola</name>
    <dbReference type="NCBI Taxonomy" id="209389"/>
    <lineage>
        <taxon>Bacteria</taxon>
        <taxon>Bacillati</taxon>
        <taxon>Bacillota</taxon>
        <taxon>Bacilli</taxon>
        <taxon>Bacillales</taxon>
        <taxon>Bacillaceae</taxon>
        <taxon>Heyndrickxia</taxon>
    </lineage>
</organism>
<sequence>MPVNRYGVLKGQPKETIDGTAQSPHYQVRIQDDNGVQYRIAVNVSSQSQPSQVLYFASEDINTDETTNLTALGTGFTYIQNNQPDIGLDYQRGNLFDHTKMIPLPETLPGPDNDLNDAIDSYFKAAIQENATVYAFGDIWENETKPDPYFHFTPGNGIHDIHMNQGNVGQWTEDDGIWQDGGILINFDKTSQKWVGIFLAFQSQSWCTDDNGHAIKPVDECNYQTK</sequence>
<protein>
    <submittedName>
        <fullName evidence="1">YukJ family protein</fullName>
    </submittedName>
</protein>
<evidence type="ECO:0000313" key="1">
    <source>
        <dbReference type="EMBL" id="MED1203995.1"/>
    </source>
</evidence>
<gene>
    <name evidence="1" type="ORF">P4T90_13130</name>
</gene>
<dbReference type="InterPro" id="IPR019268">
    <property type="entry name" value="DUF2278"/>
</dbReference>
<keyword evidence="2" id="KW-1185">Reference proteome</keyword>
<dbReference type="RefSeq" id="WP_066264297.1">
    <property type="nucleotide sequence ID" value="NZ_JARMAB010000019.1"/>
</dbReference>
<dbReference type="Proteomes" id="UP001341444">
    <property type="component" value="Unassembled WGS sequence"/>
</dbReference>